<dbReference type="Ensembl" id="ENSACAT00000000970.4">
    <property type="protein sequence ID" value="ENSACAP00000000942.4"/>
    <property type="gene ID" value="ENSACAG00000001059.4"/>
</dbReference>
<keyword evidence="12" id="KW-0393">Immunoglobulin domain</keyword>
<reference evidence="15" key="3">
    <citation type="submission" date="2025-09" db="UniProtKB">
        <authorList>
            <consortium name="Ensembl"/>
        </authorList>
    </citation>
    <scope>IDENTIFICATION</scope>
</reference>
<dbReference type="InterPro" id="IPR010457">
    <property type="entry name" value="IgC2-like_lig-bd"/>
</dbReference>
<dbReference type="InterPro" id="IPR036116">
    <property type="entry name" value="FN3_sf"/>
</dbReference>
<dbReference type="Bgee" id="ENSACAG00000001059">
    <property type="expression patterns" value="Expressed in liver and 4 other cell types or tissues"/>
</dbReference>
<keyword evidence="8 13" id="KW-0472">Membrane</keyword>
<dbReference type="InterPro" id="IPR036179">
    <property type="entry name" value="Ig-like_dom_sf"/>
</dbReference>
<reference evidence="15" key="1">
    <citation type="submission" date="2009-12" db="EMBL/GenBank/DDBJ databases">
        <title>The Genome Sequence of Anolis carolinensis (Green Anole Lizard).</title>
        <authorList>
            <consortium name="The Genome Sequencing Platform"/>
            <person name="Di Palma F."/>
            <person name="Alfoldi J."/>
            <person name="Heiman D."/>
            <person name="Young S."/>
            <person name="Grabherr M."/>
            <person name="Johnson J."/>
            <person name="Lander E.S."/>
            <person name="Lindblad-Toh K."/>
        </authorList>
    </citation>
    <scope>NUCLEOTIDE SEQUENCE [LARGE SCALE GENOMIC DNA]</scope>
    <source>
        <strain evidence="15">JBL SC #1</strain>
    </source>
</reference>
<protein>
    <submittedName>
        <fullName evidence="15">Colony stimulating factor 3 receptor</fullName>
    </submittedName>
</protein>
<evidence type="ECO:0000256" key="10">
    <source>
        <dbReference type="ARBA" id="ARBA00023170"/>
    </source>
</evidence>
<dbReference type="InterPro" id="IPR003961">
    <property type="entry name" value="FN3_dom"/>
</dbReference>
<sequence>MVHLLFFSIIIGIITFIIFLNYFTLFLLLIIIHLLFHSDIIIIIIALIILLYLLFHVLFSCIYYYYYLYCKHVPFPSTALSLPCSRIELDAPVVRWGGRVSASCTVWTRHCHFPEEEAIQVMWRWNQELLAGHQQSLGNGVEISNITIGPLNRTVTTVSCLVKRKVGEPQFINLTRVYAGYPPSEPQNLTCIMNVTTKNLTCNWDPGQDSHLPDKINCTMHRAPISPCVPPSGQSSCTIPRHDFQLYQFVRLWVSVENALGAVASRPLCADPMDLGEQDPPPIQAKLGPFFWLHLLGPKKVSMGSRWRRGHGWVGNPVPQIQALPWDEKSIQVSWDPPGTSSPVAYNLEWHKVTSEDLPENGMQWMRLENGSTRQGLVQDIQPFQRYNISVYPLYKDGIWPGPHTFMGSFGGHPFASPPFPLEMPSLVLLSFHSFCAVVNASVDTFTLRGLWPSRMYQVHIMASNAAGSTNGTTLTLHTKIRQKTHPSILPSAPSLTCFLSLESHRMKTQFWPSVPDPANSSLGKWAPTILQEVNMGALDQAWTNFSPPNILPIDGKEPFTHKVADASLMSSLALPASYINSPESVQYAKVVTEAYRQQDQAPPPAFYIRSDSTQPLLGDLTPSPKPYENLWFHESCNGRESGISSCGFQEEALLDFPLLQGLKVDGNEELGNFRRV</sequence>
<evidence type="ECO:0000256" key="8">
    <source>
        <dbReference type="ARBA" id="ARBA00023136"/>
    </source>
</evidence>
<dbReference type="eggNOG" id="ENOG502QT3H">
    <property type="taxonomic scope" value="Eukaryota"/>
</dbReference>
<dbReference type="GO" id="GO:0051916">
    <property type="term" value="F:granulocyte colony-stimulating factor binding"/>
    <property type="evidence" value="ECO:0007669"/>
    <property type="project" value="Ensembl"/>
</dbReference>
<feature type="transmembrane region" description="Helical" evidence="13">
    <location>
        <begin position="43"/>
        <end position="66"/>
    </location>
</feature>
<keyword evidence="4 13" id="KW-0812">Transmembrane</keyword>
<keyword evidence="16" id="KW-1185">Reference proteome</keyword>
<dbReference type="FunFam" id="2.60.40.10:FF:000465">
    <property type="entry name" value="Granulocyte colony-stimulating factor receptor"/>
    <property type="match status" value="1"/>
</dbReference>
<comment type="similarity">
    <text evidence="2">Belongs to the type I cytokine receptor family. Type 2 subfamily.</text>
</comment>
<keyword evidence="11" id="KW-0325">Glycoprotein</keyword>
<dbReference type="PANTHER" id="PTHR23036">
    <property type="entry name" value="CYTOKINE RECEPTOR"/>
    <property type="match status" value="1"/>
</dbReference>
<dbReference type="InterPro" id="IPR050379">
    <property type="entry name" value="Type-I_Cytokine_Rcpt"/>
</dbReference>
<dbReference type="GO" id="GO:0004896">
    <property type="term" value="F:cytokine receptor activity"/>
    <property type="evidence" value="ECO:0000318"/>
    <property type="project" value="GO_Central"/>
</dbReference>
<keyword evidence="6" id="KW-0677">Repeat</keyword>
<dbReference type="Pfam" id="PF06328">
    <property type="entry name" value="Lep_receptor_Ig"/>
    <property type="match status" value="1"/>
</dbReference>
<keyword evidence="5" id="KW-0732">Signal</keyword>
<evidence type="ECO:0000256" key="5">
    <source>
        <dbReference type="ARBA" id="ARBA00022729"/>
    </source>
</evidence>
<evidence type="ECO:0000256" key="4">
    <source>
        <dbReference type="ARBA" id="ARBA00022692"/>
    </source>
</evidence>
<dbReference type="SUPFAM" id="SSF49265">
    <property type="entry name" value="Fibronectin type III"/>
    <property type="match status" value="2"/>
</dbReference>
<gene>
    <name evidence="15" type="primary">CSF3R</name>
</gene>
<evidence type="ECO:0000256" key="9">
    <source>
        <dbReference type="ARBA" id="ARBA00023157"/>
    </source>
</evidence>
<evidence type="ECO:0000256" key="13">
    <source>
        <dbReference type="SAM" id="Phobius"/>
    </source>
</evidence>
<dbReference type="GO" id="GO:0045637">
    <property type="term" value="P:regulation of myeloid cell differentiation"/>
    <property type="evidence" value="ECO:0007669"/>
    <property type="project" value="Ensembl"/>
</dbReference>
<evidence type="ECO:0000256" key="11">
    <source>
        <dbReference type="ARBA" id="ARBA00023180"/>
    </source>
</evidence>
<evidence type="ECO:0000256" key="2">
    <source>
        <dbReference type="ARBA" id="ARBA00008921"/>
    </source>
</evidence>
<keyword evidence="10" id="KW-0675">Receptor</keyword>
<keyword evidence="7 13" id="KW-1133">Transmembrane helix</keyword>
<dbReference type="GO" id="GO:0030593">
    <property type="term" value="P:neutrophil chemotaxis"/>
    <property type="evidence" value="ECO:0007669"/>
    <property type="project" value="Ensembl"/>
</dbReference>
<dbReference type="GO" id="GO:0009897">
    <property type="term" value="C:external side of plasma membrane"/>
    <property type="evidence" value="ECO:0000318"/>
    <property type="project" value="GO_Central"/>
</dbReference>
<organism evidence="15 16">
    <name type="scientific">Anolis carolinensis</name>
    <name type="common">Green anole</name>
    <name type="synonym">American chameleon</name>
    <dbReference type="NCBI Taxonomy" id="28377"/>
    <lineage>
        <taxon>Eukaryota</taxon>
        <taxon>Metazoa</taxon>
        <taxon>Chordata</taxon>
        <taxon>Craniata</taxon>
        <taxon>Vertebrata</taxon>
        <taxon>Euteleostomi</taxon>
        <taxon>Lepidosauria</taxon>
        <taxon>Squamata</taxon>
        <taxon>Bifurcata</taxon>
        <taxon>Unidentata</taxon>
        <taxon>Episquamata</taxon>
        <taxon>Toxicofera</taxon>
        <taxon>Iguania</taxon>
        <taxon>Dactyloidae</taxon>
        <taxon>Anolis</taxon>
    </lineage>
</organism>
<dbReference type="FunFam" id="2.60.40.10:FF:000444">
    <property type="entry name" value="Collagen alpha-1(XIV) chain isoform X2"/>
    <property type="match status" value="1"/>
</dbReference>
<evidence type="ECO:0000256" key="7">
    <source>
        <dbReference type="ARBA" id="ARBA00022989"/>
    </source>
</evidence>
<name>H9G4J4_ANOCA</name>
<feature type="domain" description="Fibronectin type-III" evidence="14">
    <location>
        <begin position="317"/>
        <end position="415"/>
    </location>
</feature>
<evidence type="ECO:0000313" key="15">
    <source>
        <dbReference type="Ensembl" id="ENSACAP00000000942.4"/>
    </source>
</evidence>
<accession>H9G4J4</accession>
<dbReference type="GO" id="GO:0019955">
    <property type="term" value="F:cytokine binding"/>
    <property type="evidence" value="ECO:0000318"/>
    <property type="project" value="GO_Central"/>
</dbReference>
<dbReference type="AlphaFoldDB" id="H9G4J4"/>
<dbReference type="SUPFAM" id="SSF48726">
    <property type="entry name" value="Immunoglobulin"/>
    <property type="match status" value="1"/>
</dbReference>
<dbReference type="InParanoid" id="H9G4J4"/>
<comment type="subcellular location">
    <subcellularLocation>
        <location evidence="1">Membrane</location>
        <topology evidence="1">Single-pass type I membrane protein</topology>
    </subcellularLocation>
</comment>
<evidence type="ECO:0000259" key="14">
    <source>
        <dbReference type="PROSITE" id="PS50853"/>
    </source>
</evidence>
<dbReference type="GeneTree" id="ENSGT00940000158915"/>
<dbReference type="CDD" id="cd00063">
    <property type="entry name" value="FN3"/>
    <property type="match status" value="1"/>
</dbReference>
<dbReference type="Proteomes" id="UP000001646">
    <property type="component" value="Unplaced"/>
</dbReference>
<evidence type="ECO:0000256" key="3">
    <source>
        <dbReference type="ARBA" id="ARBA00010890"/>
    </source>
</evidence>
<dbReference type="SMART" id="SM00060">
    <property type="entry name" value="FN3"/>
    <property type="match status" value="3"/>
</dbReference>
<keyword evidence="9" id="KW-1015">Disulfide bond</keyword>
<dbReference type="InterPro" id="IPR013783">
    <property type="entry name" value="Ig-like_fold"/>
</dbReference>
<dbReference type="Gene3D" id="2.60.40.10">
    <property type="entry name" value="Immunoglobulins"/>
    <property type="match status" value="3"/>
</dbReference>
<comment type="similarity">
    <text evidence="3">Belongs to the type I cytokine receptor family. Type 3 subfamily.</text>
</comment>
<proteinExistence type="inferred from homology"/>
<dbReference type="PANTHER" id="PTHR23036:SF103">
    <property type="entry name" value="GRANULOCYTE COLONY-STIMULATING FACTOR RECEPTOR"/>
    <property type="match status" value="1"/>
</dbReference>
<dbReference type="PROSITE" id="PS50853">
    <property type="entry name" value="FN3"/>
    <property type="match status" value="1"/>
</dbReference>
<evidence type="ECO:0000256" key="12">
    <source>
        <dbReference type="ARBA" id="ARBA00023319"/>
    </source>
</evidence>
<feature type="transmembrane region" description="Helical" evidence="13">
    <location>
        <begin position="6"/>
        <end position="36"/>
    </location>
</feature>
<dbReference type="HOGENOM" id="CLU_017990_0_0_1"/>
<dbReference type="GO" id="GO:0019221">
    <property type="term" value="P:cytokine-mediated signaling pathway"/>
    <property type="evidence" value="ECO:0000318"/>
    <property type="project" value="GO_Central"/>
</dbReference>
<evidence type="ECO:0000256" key="6">
    <source>
        <dbReference type="ARBA" id="ARBA00022737"/>
    </source>
</evidence>
<evidence type="ECO:0000256" key="1">
    <source>
        <dbReference type="ARBA" id="ARBA00004479"/>
    </source>
</evidence>
<dbReference type="GO" id="GO:0043235">
    <property type="term" value="C:receptor complex"/>
    <property type="evidence" value="ECO:0000318"/>
    <property type="project" value="GO_Central"/>
</dbReference>
<reference evidence="15" key="2">
    <citation type="submission" date="2025-08" db="UniProtKB">
        <authorList>
            <consortium name="Ensembl"/>
        </authorList>
    </citation>
    <scope>IDENTIFICATION</scope>
</reference>
<dbReference type="GO" id="GO:0008284">
    <property type="term" value="P:positive regulation of cell population proliferation"/>
    <property type="evidence" value="ECO:0000318"/>
    <property type="project" value="GO_Central"/>
</dbReference>
<dbReference type="STRING" id="28377.ENSACAP00000000942"/>
<evidence type="ECO:0000313" key="16">
    <source>
        <dbReference type="Proteomes" id="UP000001646"/>
    </source>
</evidence>